<dbReference type="HOGENOM" id="CLU_1658206_0_0_9"/>
<dbReference type="STRING" id="883112.HMPREF9707_01478"/>
<reference evidence="1 2" key="1">
    <citation type="submission" date="2012-07" db="EMBL/GenBank/DDBJ databases">
        <title>The Genome Sequence of Facklamia ignava CCUG 37419.</title>
        <authorList>
            <consortium name="The Broad Institute Genome Sequencing Platform"/>
            <person name="Earl A."/>
            <person name="Ward D."/>
            <person name="Feldgarden M."/>
            <person name="Gevers D."/>
            <person name="Huys G."/>
            <person name="Walker B."/>
            <person name="Young S.K."/>
            <person name="Zeng Q."/>
            <person name="Gargeya S."/>
            <person name="Fitzgerald M."/>
            <person name="Haas B."/>
            <person name="Abouelleil A."/>
            <person name="Alvarado L."/>
            <person name="Arachchi H.M."/>
            <person name="Berlin A.M."/>
            <person name="Chapman S.B."/>
            <person name="Goldberg J."/>
            <person name="Griggs A."/>
            <person name="Gujja S."/>
            <person name="Hansen M."/>
            <person name="Howarth C."/>
            <person name="Imamovic A."/>
            <person name="Larimer J."/>
            <person name="McCowen C."/>
            <person name="Montmayeur A."/>
            <person name="Murphy C."/>
            <person name="Neiman D."/>
            <person name="Pearson M."/>
            <person name="Priest M."/>
            <person name="Roberts A."/>
            <person name="Saif S."/>
            <person name="Shea T."/>
            <person name="Sisk P."/>
            <person name="Sykes S."/>
            <person name="Wortman J."/>
            <person name="Nusbaum C."/>
            <person name="Birren B."/>
        </authorList>
    </citation>
    <scope>NUCLEOTIDE SEQUENCE [LARGE SCALE GENOMIC DNA]</scope>
    <source>
        <strain evidence="1 2">CCUG 37419</strain>
    </source>
</reference>
<name>K1LB32_9LACT</name>
<dbReference type="InterPro" id="IPR013324">
    <property type="entry name" value="RNA_pol_sigma_r3/r4-like"/>
</dbReference>
<evidence type="ECO:0000313" key="1">
    <source>
        <dbReference type="EMBL" id="EKB53725.1"/>
    </source>
</evidence>
<accession>K1LB32</accession>
<gene>
    <name evidence="1" type="ORF">HMPREF9707_01478</name>
</gene>
<organism evidence="1 2">
    <name type="scientific">Falseniella ignava CCUG 37419</name>
    <dbReference type="NCBI Taxonomy" id="883112"/>
    <lineage>
        <taxon>Bacteria</taxon>
        <taxon>Bacillati</taxon>
        <taxon>Bacillota</taxon>
        <taxon>Bacilli</taxon>
        <taxon>Lactobacillales</taxon>
        <taxon>Aerococcaceae</taxon>
        <taxon>Falseniella</taxon>
    </lineage>
</organism>
<sequence length="159" mass="18816">MKIENNTRIRGVERLKDREKKTKIQQLENYTRIKRYKELHEHDLESSKESYRSTNISGFNDSVIVEQRIVDEYESELKQIREIIKSVHAKDEVSGTYLALKCIGNLKRREIAEKLNVSIEDVNAMRKGAVKILDKIWPEGLYIAFKVRLHWQYDASKLH</sequence>
<dbReference type="RefSeq" id="WP_006702111.1">
    <property type="nucleotide sequence ID" value="NZ_JH932301.1"/>
</dbReference>
<dbReference type="EMBL" id="AGZE01000037">
    <property type="protein sequence ID" value="EKB53725.1"/>
    <property type="molecule type" value="Genomic_DNA"/>
</dbReference>
<dbReference type="SUPFAM" id="SSF88659">
    <property type="entry name" value="Sigma3 and sigma4 domains of RNA polymerase sigma factors"/>
    <property type="match status" value="1"/>
</dbReference>
<keyword evidence="2" id="KW-1185">Reference proteome</keyword>
<dbReference type="Proteomes" id="UP000005147">
    <property type="component" value="Unassembled WGS sequence"/>
</dbReference>
<dbReference type="AlphaFoldDB" id="K1LB32"/>
<proteinExistence type="predicted"/>
<comment type="caution">
    <text evidence="1">The sequence shown here is derived from an EMBL/GenBank/DDBJ whole genome shotgun (WGS) entry which is preliminary data.</text>
</comment>
<protein>
    <submittedName>
        <fullName evidence="1">Uncharacterized protein</fullName>
    </submittedName>
</protein>
<evidence type="ECO:0000313" key="2">
    <source>
        <dbReference type="Proteomes" id="UP000005147"/>
    </source>
</evidence>